<protein>
    <recommendedName>
        <fullName evidence="4">DUF1329 domain-containing protein</fullName>
    </recommendedName>
</protein>
<evidence type="ECO:0008006" key="4">
    <source>
        <dbReference type="Google" id="ProtNLM"/>
    </source>
</evidence>
<keyword evidence="1" id="KW-0732">Signal</keyword>
<proteinExistence type="predicted"/>
<dbReference type="Pfam" id="PF07044">
    <property type="entry name" value="DUF1329"/>
    <property type="match status" value="1"/>
</dbReference>
<evidence type="ECO:0000313" key="2">
    <source>
        <dbReference type="EMBL" id="PWR17521.1"/>
    </source>
</evidence>
<accession>A0A317DS76</accession>
<sequence>MKWWRALPLVVGLVASALPAVAAEWVDEWRSLAAKTGFEGHKQFAEMLADPKAIALVEEWQAFRGYTARSLIAAAKLPPDLKPGLEITRENAAQYPWLKDYLPAPSLARLMSDGWFRWGRIRIVPTTPYTLSQARLEATKKGGTYSISEKGELLDAKGGFALLGDSGLPFTRPADGLQLYWTFLAFGIGNDNLALKPMELTSCTPDNKPERRYVMHLWWQKMHGRVDSAPFGDIRGENDTIEAGSIVFLAPRDIKGLAATRRRFASADKGDDFRGYVPTMRRTRILGGTDTQDPMTPGIEATWDEWRQSWLKPDPRKFDFKLIGDGFVLSQPEVGHAYNPADHGGSECELATIDLELRPVWILDITDKTGNYVYGRRRLYIDKETWYAQYQEMYDQRGNLWRVLDDAGDFDPAKGLWMARNYVLWNVIGQRYNRISMMADWSIISGDMSGMFDIERLRDY</sequence>
<organism evidence="2 3">
    <name type="scientific">Zavarzinia aquatilis</name>
    <dbReference type="NCBI Taxonomy" id="2211142"/>
    <lineage>
        <taxon>Bacteria</taxon>
        <taxon>Pseudomonadati</taxon>
        <taxon>Pseudomonadota</taxon>
        <taxon>Alphaproteobacteria</taxon>
        <taxon>Rhodospirillales</taxon>
        <taxon>Zavarziniaceae</taxon>
        <taxon>Zavarzinia</taxon>
    </lineage>
</organism>
<gene>
    <name evidence="2" type="ORF">DKG74_21195</name>
</gene>
<name>A0A317DS76_9PROT</name>
<evidence type="ECO:0000256" key="1">
    <source>
        <dbReference type="SAM" id="SignalP"/>
    </source>
</evidence>
<keyword evidence="3" id="KW-1185">Reference proteome</keyword>
<dbReference type="RefSeq" id="WP_109908179.1">
    <property type="nucleotide sequence ID" value="NZ_QGLE01000025.1"/>
</dbReference>
<dbReference type="AlphaFoldDB" id="A0A317DS76"/>
<feature type="signal peptide" evidence="1">
    <location>
        <begin position="1"/>
        <end position="22"/>
    </location>
</feature>
<feature type="chain" id="PRO_5016393224" description="DUF1329 domain-containing protein" evidence="1">
    <location>
        <begin position="23"/>
        <end position="460"/>
    </location>
</feature>
<dbReference type="Gene3D" id="2.50.20.10">
    <property type="entry name" value="Lipoprotein localisation LolA/LolB/LppX"/>
    <property type="match status" value="1"/>
</dbReference>
<dbReference type="Proteomes" id="UP000245461">
    <property type="component" value="Unassembled WGS sequence"/>
</dbReference>
<reference evidence="2 3" key="1">
    <citation type="submission" date="2018-05" db="EMBL/GenBank/DDBJ databases">
        <title>Zavarzinia sp. HR-AS.</title>
        <authorList>
            <person name="Lee Y."/>
            <person name="Jeon C.O."/>
        </authorList>
    </citation>
    <scope>NUCLEOTIDE SEQUENCE [LARGE SCALE GENOMIC DNA]</scope>
    <source>
        <strain evidence="2 3">HR-AS</strain>
    </source>
</reference>
<dbReference type="InterPro" id="IPR010752">
    <property type="entry name" value="DUF1329"/>
</dbReference>
<dbReference type="OrthoDB" id="7614457at2"/>
<dbReference type="EMBL" id="QGLE01000025">
    <property type="protein sequence ID" value="PWR17521.1"/>
    <property type="molecule type" value="Genomic_DNA"/>
</dbReference>
<comment type="caution">
    <text evidence="2">The sequence shown here is derived from an EMBL/GenBank/DDBJ whole genome shotgun (WGS) entry which is preliminary data.</text>
</comment>
<evidence type="ECO:0000313" key="3">
    <source>
        <dbReference type="Proteomes" id="UP000245461"/>
    </source>
</evidence>
<dbReference type="CDD" id="cd16329">
    <property type="entry name" value="LolA_like"/>
    <property type="match status" value="1"/>
</dbReference>